<organism evidence="3">
    <name type="scientific">Ixodes ricinus</name>
    <name type="common">Common tick</name>
    <name type="synonym">Acarus ricinus</name>
    <dbReference type="NCBI Taxonomy" id="34613"/>
    <lineage>
        <taxon>Eukaryota</taxon>
        <taxon>Metazoa</taxon>
        <taxon>Ecdysozoa</taxon>
        <taxon>Arthropoda</taxon>
        <taxon>Chelicerata</taxon>
        <taxon>Arachnida</taxon>
        <taxon>Acari</taxon>
        <taxon>Parasitiformes</taxon>
        <taxon>Ixodida</taxon>
        <taxon>Ixodoidea</taxon>
        <taxon>Ixodidae</taxon>
        <taxon>Ixodinae</taxon>
        <taxon>Ixodes</taxon>
    </lineage>
</organism>
<dbReference type="InterPro" id="IPR003124">
    <property type="entry name" value="WH2_dom"/>
</dbReference>
<sequence>PPPPPPPMGGLGPPKAASVPDRSVLLSQIRGGATLRKAVTNDRSAPIIDANKRAAAPTQASADGAAPKLNVPAGLAGLFAGGMPKLRPLNPTASGASPAPASTPRSGAPSGPRPGGAPPQQPAAPSGDTPPGRRAPAPFPADLAPRGPPPLPPPSSQKPSLGPPQGGPSPVSRSRTGPPLPSKPPGVTRSASQTSLGAKRGPAPLRAPQVKPPPPPKSPTVGAVAASGPRFGTVGPHAGARLQLPGAPLARRQSFGAPDSRPAEGTGQQGAGPQPGGPAKPPGPPPPPRNVSVPSNLHQVHKSRSAPPAPPLRAPPASRPPPPPLRGQPPPLPSSLPPQLPQRNQPRPQGPAAAPRPSPTPPLRSSSMRNSAAPAAFESRFSFRPIDHVPGPVYAATEVKRYPSKV</sequence>
<feature type="compositionally biased region" description="Low complexity" evidence="1">
    <location>
        <begin position="91"/>
        <end position="110"/>
    </location>
</feature>
<dbReference type="GO" id="GO:0003779">
    <property type="term" value="F:actin binding"/>
    <property type="evidence" value="ECO:0007669"/>
    <property type="project" value="InterPro"/>
</dbReference>
<evidence type="ECO:0000256" key="1">
    <source>
        <dbReference type="SAM" id="MobiDB-lite"/>
    </source>
</evidence>
<dbReference type="AlphaFoldDB" id="A0A147BQG4"/>
<name>A0A147BQG4_IXORI</name>
<reference evidence="3" key="1">
    <citation type="journal article" date="2018" name="PLoS Negl. Trop. Dis.">
        <title>Sialome diversity of ticks revealed by RNAseq of single tick salivary glands.</title>
        <authorList>
            <person name="Perner J."/>
            <person name="Kropackova S."/>
            <person name="Kopacek P."/>
            <person name="Ribeiro J.M."/>
        </authorList>
    </citation>
    <scope>NUCLEOTIDE SEQUENCE</scope>
    <source>
        <strain evidence="3">Siblings of single egg batch collected in Ceske Budejovice</strain>
        <tissue evidence="3">Salivary glands</tissue>
    </source>
</reference>
<accession>A0A147BQG4</accession>
<feature type="non-terminal residue" evidence="3">
    <location>
        <position position="406"/>
    </location>
</feature>
<feature type="compositionally biased region" description="Low complexity" evidence="1">
    <location>
        <begin position="341"/>
        <end position="353"/>
    </location>
</feature>
<dbReference type="Pfam" id="PF02205">
    <property type="entry name" value="WH2"/>
    <property type="match status" value="1"/>
</dbReference>
<feature type="domain" description="WH2" evidence="2">
    <location>
        <begin position="21"/>
        <end position="38"/>
    </location>
</feature>
<dbReference type="PROSITE" id="PS51082">
    <property type="entry name" value="WH2"/>
    <property type="match status" value="1"/>
</dbReference>
<feature type="compositionally biased region" description="Pro residues" evidence="1">
    <location>
        <begin position="111"/>
        <end position="122"/>
    </location>
</feature>
<feature type="compositionally biased region" description="Pro residues" evidence="1">
    <location>
        <begin position="275"/>
        <end position="289"/>
    </location>
</feature>
<feature type="compositionally biased region" description="Low complexity" evidence="1">
    <location>
        <begin position="123"/>
        <end position="136"/>
    </location>
</feature>
<dbReference type="SMART" id="SM00246">
    <property type="entry name" value="WH2"/>
    <property type="match status" value="1"/>
</dbReference>
<feature type="region of interest" description="Disordered" evidence="1">
    <location>
        <begin position="50"/>
        <end position="374"/>
    </location>
</feature>
<evidence type="ECO:0000259" key="2">
    <source>
        <dbReference type="PROSITE" id="PS51082"/>
    </source>
</evidence>
<protein>
    <submittedName>
        <fullName evidence="3">Putative vegetative cell wall protein gp1</fullName>
    </submittedName>
</protein>
<dbReference type="EMBL" id="GEGO01002401">
    <property type="protein sequence ID" value="JAR93003.1"/>
    <property type="molecule type" value="Transcribed_RNA"/>
</dbReference>
<feature type="compositionally biased region" description="Pro residues" evidence="1">
    <location>
        <begin position="146"/>
        <end position="167"/>
    </location>
</feature>
<feature type="non-terminal residue" evidence="3">
    <location>
        <position position="1"/>
    </location>
</feature>
<evidence type="ECO:0000313" key="3">
    <source>
        <dbReference type="EMBL" id="JAR93003.1"/>
    </source>
</evidence>
<proteinExistence type="predicted"/>
<feature type="compositionally biased region" description="Pro residues" evidence="1">
    <location>
        <begin position="307"/>
        <end position="340"/>
    </location>
</feature>